<dbReference type="EMBL" id="AP023097">
    <property type="protein sequence ID" value="BCE74612.1"/>
    <property type="molecule type" value="Genomic_DNA"/>
</dbReference>
<name>A0A810BDE6_9BRAD</name>
<accession>A0A810BDE6</accession>
<sequence>MIQVPTLHHVRHLIERCLLVGGHRLTGHHLLDLATALLHELAGDSLSPEQERKQSIALMLGSDLAPPEKIALAYNADEIIGRIHDRQPADMMRKHHFDCVRDRSLGPYRHYLP</sequence>
<reference evidence="1" key="1">
    <citation type="submission" date="2020-05" db="EMBL/GenBank/DDBJ databases">
        <title>Complete genome sequence of Bradyrhizobium diazoefficiens XF8 isolated from soybean nodule.</title>
        <authorList>
            <person name="Noda R."/>
            <person name="Kakizaki K."/>
            <person name="Minamisawa K."/>
        </authorList>
    </citation>
    <scope>NUCLEOTIDE SEQUENCE</scope>
    <source>
        <strain evidence="1">XF8</strain>
    </source>
</reference>
<evidence type="ECO:0000313" key="1">
    <source>
        <dbReference type="EMBL" id="BCE74612.1"/>
    </source>
</evidence>
<gene>
    <name evidence="1" type="ORF">XF8B_47230</name>
</gene>
<dbReference type="AlphaFoldDB" id="A0A810BDE6"/>
<organism evidence="1">
    <name type="scientific">Bradyrhizobium diazoefficiens</name>
    <dbReference type="NCBI Taxonomy" id="1355477"/>
    <lineage>
        <taxon>Bacteria</taxon>
        <taxon>Pseudomonadati</taxon>
        <taxon>Pseudomonadota</taxon>
        <taxon>Alphaproteobacteria</taxon>
        <taxon>Hyphomicrobiales</taxon>
        <taxon>Nitrobacteraceae</taxon>
        <taxon>Bradyrhizobium</taxon>
    </lineage>
</organism>
<proteinExistence type="predicted"/>
<protein>
    <submittedName>
        <fullName evidence="1">Uncharacterized protein</fullName>
    </submittedName>
</protein>